<evidence type="ECO:0000313" key="3">
    <source>
        <dbReference type="Proteomes" id="UP001151760"/>
    </source>
</evidence>
<dbReference type="EMBL" id="BQNB010019985">
    <property type="protein sequence ID" value="GJT91073.1"/>
    <property type="molecule type" value="Genomic_DNA"/>
</dbReference>
<protein>
    <submittedName>
        <fullName evidence="2">Uncharacterized protein</fullName>
    </submittedName>
</protein>
<reference evidence="2" key="1">
    <citation type="journal article" date="2022" name="Int. J. Mol. Sci.">
        <title>Draft Genome of Tanacetum Coccineum: Genomic Comparison of Closely Related Tanacetum-Family Plants.</title>
        <authorList>
            <person name="Yamashiro T."/>
            <person name="Shiraishi A."/>
            <person name="Nakayama K."/>
            <person name="Satake H."/>
        </authorList>
    </citation>
    <scope>NUCLEOTIDE SEQUENCE</scope>
</reference>
<comment type="caution">
    <text evidence="2">The sequence shown here is derived from an EMBL/GenBank/DDBJ whole genome shotgun (WGS) entry which is preliminary data.</text>
</comment>
<feature type="coiled-coil region" evidence="1">
    <location>
        <begin position="61"/>
        <end position="90"/>
    </location>
</feature>
<keyword evidence="3" id="KW-1185">Reference proteome</keyword>
<proteinExistence type="predicted"/>
<sequence length="92" mass="11141">MLKVNASRRGLFPHAISVNPFDDSLIAVFGKYVKLDVVSLREDNEQSMEMDMWEIKEKLAKRREQMAIRAYEENRRREELNQKIEEWNRRKE</sequence>
<evidence type="ECO:0000313" key="2">
    <source>
        <dbReference type="EMBL" id="GJT91073.1"/>
    </source>
</evidence>
<name>A0ABQ5HV75_9ASTR</name>
<evidence type="ECO:0000256" key="1">
    <source>
        <dbReference type="SAM" id="Coils"/>
    </source>
</evidence>
<reference evidence="2" key="2">
    <citation type="submission" date="2022-01" db="EMBL/GenBank/DDBJ databases">
        <authorList>
            <person name="Yamashiro T."/>
            <person name="Shiraishi A."/>
            <person name="Satake H."/>
            <person name="Nakayama K."/>
        </authorList>
    </citation>
    <scope>NUCLEOTIDE SEQUENCE</scope>
</reference>
<gene>
    <name evidence="2" type="ORF">Tco_1079918</name>
</gene>
<keyword evidence="1" id="KW-0175">Coiled coil</keyword>
<organism evidence="2 3">
    <name type="scientific">Tanacetum coccineum</name>
    <dbReference type="NCBI Taxonomy" id="301880"/>
    <lineage>
        <taxon>Eukaryota</taxon>
        <taxon>Viridiplantae</taxon>
        <taxon>Streptophyta</taxon>
        <taxon>Embryophyta</taxon>
        <taxon>Tracheophyta</taxon>
        <taxon>Spermatophyta</taxon>
        <taxon>Magnoliopsida</taxon>
        <taxon>eudicotyledons</taxon>
        <taxon>Gunneridae</taxon>
        <taxon>Pentapetalae</taxon>
        <taxon>asterids</taxon>
        <taxon>campanulids</taxon>
        <taxon>Asterales</taxon>
        <taxon>Asteraceae</taxon>
        <taxon>Asteroideae</taxon>
        <taxon>Anthemideae</taxon>
        <taxon>Anthemidinae</taxon>
        <taxon>Tanacetum</taxon>
    </lineage>
</organism>
<accession>A0ABQ5HV75</accession>
<dbReference type="Proteomes" id="UP001151760">
    <property type="component" value="Unassembled WGS sequence"/>
</dbReference>